<dbReference type="STRING" id="559304.G8YLP8"/>
<dbReference type="EMBL" id="FO082054">
    <property type="protein sequence ID" value="CCE88982.1"/>
    <property type="molecule type" value="Genomic_DNA"/>
</dbReference>
<dbReference type="AlphaFoldDB" id="G8YLP8"/>
<dbReference type="OrthoDB" id="3995714at2759"/>
<protein>
    <submittedName>
        <fullName evidence="1">Piso0_001777 protein</fullName>
    </submittedName>
</protein>
<evidence type="ECO:0000313" key="2">
    <source>
        <dbReference type="Proteomes" id="UP000005222"/>
    </source>
</evidence>
<proteinExistence type="predicted"/>
<dbReference type="OMA" id="YFFVYSA"/>
<dbReference type="FunCoup" id="G8YLP8">
    <property type="interactions" value="17"/>
</dbReference>
<name>G8YLP8_PICSO</name>
<gene>
    <name evidence="1" type="primary">Piso0_001777</name>
    <name evidence="1" type="ORF">GNLVRS01_PISO0F13843g</name>
</gene>
<evidence type="ECO:0000313" key="1">
    <source>
        <dbReference type="EMBL" id="CCE88982.1"/>
    </source>
</evidence>
<organism evidence="1 2">
    <name type="scientific">Pichia sorbitophila (strain ATCC MYA-4447 / BCRC 22081 / CBS 7064 / NBRC 10061 / NRRL Y-12695)</name>
    <name type="common">Hybrid yeast</name>
    <dbReference type="NCBI Taxonomy" id="559304"/>
    <lineage>
        <taxon>Eukaryota</taxon>
        <taxon>Fungi</taxon>
        <taxon>Dikarya</taxon>
        <taxon>Ascomycota</taxon>
        <taxon>Saccharomycotina</taxon>
        <taxon>Pichiomycetes</taxon>
        <taxon>Debaryomycetaceae</taxon>
        <taxon>Millerozyma</taxon>
    </lineage>
</organism>
<reference evidence="1 2" key="1">
    <citation type="journal article" date="2012" name="G3 (Bethesda)">
        <title>Pichia sorbitophila, an interspecies yeast hybrid reveals early steps of genome resolution following polyploidization.</title>
        <authorList>
            <person name="Leh Louis V."/>
            <person name="Despons L."/>
            <person name="Friedrich A."/>
            <person name="Martin T."/>
            <person name="Durrens P."/>
            <person name="Casaregola S."/>
            <person name="Neuveglise C."/>
            <person name="Fairhead C."/>
            <person name="Marck C."/>
            <person name="Cruz J.A."/>
            <person name="Straub M.L."/>
            <person name="Kugler V."/>
            <person name="Sacerdot C."/>
            <person name="Uzunov Z."/>
            <person name="Thierry A."/>
            <person name="Weiss S."/>
            <person name="Bleykasten C."/>
            <person name="De Montigny J."/>
            <person name="Jacques N."/>
            <person name="Jung P."/>
            <person name="Lemaire M."/>
            <person name="Mallet S."/>
            <person name="Morel G."/>
            <person name="Richard G.F."/>
            <person name="Sarkar A."/>
            <person name="Savel G."/>
            <person name="Schacherer J."/>
            <person name="Seret M.L."/>
            <person name="Talla E."/>
            <person name="Samson G."/>
            <person name="Jubin C."/>
            <person name="Poulain J."/>
            <person name="Vacherie B."/>
            <person name="Barbe V."/>
            <person name="Pelletier E."/>
            <person name="Sherman D.J."/>
            <person name="Westhof E."/>
            <person name="Weissenbach J."/>
            <person name="Baret P.V."/>
            <person name="Wincker P."/>
            <person name="Gaillardin C."/>
            <person name="Dujon B."/>
            <person name="Souciet J.L."/>
        </authorList>
    </citation>
    <scope>NUCLEOTIDE SEQUENCE [LARGE SCALE GENOMIC DNA]</scope>
    <source>
        <strain evidence="2">ATCC MYA-4447 / BCRC 22081 / CBS 7064 / NBRC 10061 / NRRL Y-12695</strain>
    </source>
</reference>
<dbReference type="InterPro" id="IPR027417">
    <property type="entry name" value="P-loop_NTPase"/>
</dbReference>
<dbReference type="InParanoid" id="G8YLP8"/>
<dbReference type="Proteomes" id="UP000005222">
    <property type="component" value="Chromosome F"/>
</dbReference>
<sequence>MTNIKKNTSSSVSPSSLNTPKNDSYPLRIAFLGGSKAGKSSVVSKLSLSYFRETHYPTQRTNPTLFTYNPLSRLPRTILDERGLPEALDEITRPHSIALSPSIYQVYSKPPNKSPAKVISQGHRTVNVYKSNSYYWSYNYEEELDPNEYTPPRISPLLVELIDTPSYNPDLVVPFLEASLNRELGPEYLRNLANEPRRPVSTNPLLVASGASELNGFIDGYFLVYSAVPSSEPPSYEEISGDTPGNSEISSRSSFDLLSTIKASLDEAWIEYRTYKDKWEKGKESDIFSFKLALKNAWKATPTSDVLANQANADKSGVISSLSDPANPGAAPPIWILCTNSKSQLASPKLISDGLKLAKLWKCGFVATDCASDNVDEVLAFMVTEIVQRQKMQSSSKNRR</sequence>
<dbReference type="SUPFAM" id="SSF52540">
    <property type="entry name" value="P-loop containing nucleoside triphosphate hydrolases"/>
    <property type="match status" value="1"/>
</dbReference>
<accession>G8YLP8</accession>
<dbReference type="HOGENOM" id="CLU_674749_0_0_1"/>
<dbReference type="eggNOG" id="ENOG502QVZN">
    <property type="taxonomic scope" value="Eukaryota"/>
</dbReference>
<keyword evidence="2" id="KW-1185">Reference proteome</keyword>